<reference evidence="1 2" key="1">
    <citation type="submission" date="2007-04" db="EMBL/GenBank/DDBJ databases">
        <authorList>
            <person name="Fulton L."/>
            <person name="Clifton S."/>
            <person name="Fulton B."/>
            <person name="Xu J."/>
            <person name="Minx P."/>
            <person name="Pepin K.H."/>
            <person name="Johnson M."/>
            <person name="Thiruvilangam P."/>
            <person name="Bhonagiri V."/>
            <person name="Nash W.E."/>
            <person name="Mardis E.R."/>
            <person name="Wilson R.K."/>
        </authorList>
    </citation>
    <scope>NUCLEOTIDE SEQUENCE [LARGE SCALE GENOMIC DNA]</scope>
    <source>
        <strain evidence="1 2">ATCC 29799</strain>
    </source>
</reference>
<evidence type="ECO:0000313" key="2">
    <source>
        <dbReference type="Proteomes" id="UP000003639"/>
    </source>
</evidence>
<comment type="caution">
    <text evidence="1">The sequence shown here is derived from an EMBL/GenBank/DDBJ whole genome shotgun (WGS) entry which is preliminary data.</text>
</comment>
<organism evidence="1 2">
    <name type="scientific">Pseudoflavonifractor capillosus ATCC 29799</name>
    <dbReference type="NCBI Taxonomy" id="411467"/>
    <lineage>
        <taxon>Bacteria</taxon>
        <taxon>Bacillati</taxon>
        <taxon>Bacillota</taxon>
        <taxon>Clostridia</taxon>
        <taxon>Eubacteriales</taxon>
        <taxon>Oscillospiraceae</taxon>
        <taxon>Pseudoflavonifractor</taxon>
    </lineage>
</organism>
<keyword evidence="2" id="KW-1185">Reference proteome</keyword>
<name>A6NWR1_9FIRM</name>
<evidence type="ECO:0000313" key="1">
    <source>
        <dbReference type="EMBL" id="EDM99598.1"/>
    </source>
</evidence>
<dbReference type="EMBL" id="AAXG02000016">
    <property type="protein sequence ID" value="EDM99598.1"/>
    <property type="molecule type" value="Genomic_DNA"/>
</dbReference>
<sequence>MLMKGIHQKVVDNGQFQSAEAILDYFSPDTYDSPKEITCDDFDVVTEVQFGGSEGIYLDCYAEGRIQPECEKKRWHLGTYKTLETSLSAMQTLGALGGALTYFASEYLWENGERFLSNRDLRIRALQKRQKEEGAEKS</sequence>
<dbReference type="Proteomes" id="UP000003639">
    <property type="component" value="Unassembled WGS sequence"/>
</dbReference>
<accession>A6NWR1</accession>
<dbReference type="AlphaFoldDB" id="A6NWR1"/>
<reference evidence="1 2" key="2">
    <citation type="submission" date="2007-06" db="EMBL/GenBank/DDBJ databases">
        <title>Draft genome sequence of Pseudoflavonifractor capillosus ATCC 29799.</title>
        <authorList>
            <person name="Sudarsanam P."/>
            <person name="Ley R."/>
            <person name="Guruge J."/>
            <person name="Turnbaugh P.J."/>
            <person name="Mahowald M."/>
            <person name="Liep D."/>
            <person name="Gordon J."/>
        </authorList>
    </citation>
    <scope>NUCLEOTIDE SEQUENCE [LARGE SCALE GENOMIC DNA]</scope>
    <source>
        <strain evidence="1 2">ATCC 29799</strain>
    </source>
</reference>
<protein>
    <submittedName>
        <fullName evidence="1">Uncharacterized protein</fullName>
    </submittedName>
</protein>
<dbReference type="STRING" id="411467.BACCAP_02655"/>
<proteinExistence type="predicted"/>
<gene>
    <name evidence="1" type="ORF">BACCAP_02655</name>
</gene>